<organism evidence="1 2">
    <name type="scientific">Sporosarcina oncorhynchi</name>
    <dbReference type="NCBI Taxonomy" id="3056444"/>
    <lineage>
        <taxon>Bacteria</taxon>
        <taxon>Bacillati</taxon>
        <taxon>Bacillota</taxon>
        <taxon>Bacilli</taxon>
        <taxon>Bacillales</taxon>
        <taxon>Caryophanaceae</taxon>
        <taxon>Sporosarcina</taxon>
    </lineage>
</organism>
<proteinExistence type="predicted"/>
<sequence length="114" mass="13256">MSFLRVSKKAKKIGAIIILLAVFCFANGSQQFSRLAWDSLAFKKSIWSETYEYAWEDIEKVVFREVPLDKGTSKFDFHFKDGNVLTLSNNLEVQAWRKLIEKKLNDDGIEYKRG</sequence>
<reference evidence="1 2" key="1">
    <citation type="submission" date="2023-06" db="EMBL/GenBank/DDBJ databases">
        <title>Sporosarcina sp. nov., isolated from Korean tranditional fermented seafood 'Jeotgal'.</title>
        <authorList>
            <person name="Yang A.I."/>
            <person name="Shin N.-R."/>
        </authorList>
    </citation>
    <scope>NUCLEOTIDE SEQUENCE [LARGE SCALE GENOMIC DNA]</scope>
    <source>
        <strain evidence="1 2">T2O-4</strain>
    </source>
</reference>
<protein>
    <submittedName>
        <fullName evidence="1">Uncharacterized protein</fullName>
    </submittedName>
</protein>
<keyword evidence="2" id="KW-1185">Reference proteome</keyword>
<gene>
    <name evidence="1" type="ORF">QWT69_16150</name>
</gene>
<accession>A0ABZ0L4E9</accession>
<dbReference type="Proteomes" id="UP001303902">
    <property type="component" value="Chromosome"/>
</dbReference>
<name>A0ABZ0L4E9_9BACL</name>
<dbReference type="RefSeq" id="WP_317967401.1">
    <property type="nucleotide sequence ID" value="NZ_CP129118.1"/>
</dbReference>
<dbReference type="EMBL" id="CP129118">
    <property type="protein sequence ID" value="WOV87360.1"/>
    <property type="molecule type" value="Genomic_DNA"/>
</dbReference>
<evidence type="ECO:0000313" key="2">
    <source>
        <dbReference type="Proteomes" id="UP001303902"/>
    </source>
</evidence>
<evidence type="ECO:0000313" key="1">
    <source>
        <dbReference type="EMBL" id="WOV87360.1"/>
    </source>
</evidence>